<proteinExistence type="predicted"/>
<accession>A0ACB7J6W3</accession>
<evidence type="ECO:0000313" key="2">
    <source>
        <dbReference type="Proteomes" id="UP000824881"/>
    </source>
</evidence>
<keyword evidence="2" id="KW-1185">Reference proteome</keyword>
<evidence type="ECO:0000313" key="1">
    <source>
        <dbReference type="EMBL" id="KAG9224991.1"/>
    </source>
</evidence>
<comment type="caution">
    <text evidence="1">The sequence shown here is derived from an EMBL/GenBank/DDBJ whole genome shotgun (WGS) entry which is preliminary data.</text>
</comment>
<gene>
    <name evidence="1" type="ORF">CCMSSC00406_0001858</name>
</gene>
<dbReference type="EMBL" id="WQMT02000003">
    <property type="protein sequence ID" value="KAG9224991.1"/>
    <property type="molecule type" value="Genomic_DNA"/>
</dbReference>
<reference evidence="1 2" key="1">
    <citation type="journal article" date="2021" name="Appl. Environ. Microbiol.">
        <title>Genetic linkage and physical mapping for an oyster mushroom Pleurotus cornucopiae and QTL analysis for the trait cap color.</title>
        <authorList>
            <person name="Zhang Y."/>
            <person name="Gao W."/>
            <person name="Sonnenberg A."/>
            <person name="Chen Q."/>
            <person name="Zhang J."/>
            <person name="Huang C."/>
        </authorList>
    </citation>
    <scope>NUCLEOTIDE SEQUENCE [LARGE SCALE GENOMIC DNA]</scope>
    <source>
        <strain evidence="1">CCMSSC00406</strain>
    </source>
</reference>
<organism evidence="1 2">
    <name type="scientific">Pleurotus cornucopiae</name>
    <name type="common">Cornucopia mushroom</name>
    <dbReference type="NCBI Taxonomy" id="5321"/>
    <lineage>
        <taxon>Eukaryota</taxon>
        <taxon>Fungi</taxon>
        <taxon>Dikarya</taxon>
        <taxon>Basidiomycota</taxon>
        <taxon>Agaricomycotina</taxon>
        <taxon>Agaricomycetes</taxon>
        <taxon>Agaricomycetidae</taxon>
        <taxon>Agaricales</taxon>
        <taxon>Pleurotineae</taxon>
        <taxon>Pleurotaceae</taxon>
        <taxon>Pleurotus</taxon>
    </lineage>
</organism>
<name>A0ACB7J6W3_PLECO</name>
<dbReference type="Proteomes" id="UP000824881">
    <property type="component" value="Unassembled WGS sequence"/>
</dbReference>
<sequence length="479" mass="52776">MTIHPKSPKQTELALRFLIVGGGMSGLACAIALRRVGHQVTVLEQERALMTVSTPSTDPVDVLTESKNSDAGGIRMPPNLSKILFHWGLKDELRKIAIKSMAIDLCLCNTGELLGKHIWDEEVFRETRGEFIFAHHADMRNLLYDNAIASGAKVRLGCPVVSIDPDRRTVTLASGDTMTADVIIGADGMGGISQSVMEIEPPVAAPLNMYSTTVPKAVIVNDPELTTIWKEDLVTMFSWFGNGHAVLGFPTGGSDPDFAMYVYGPVNGCESDWRTQTPIQGLRSVLDRCEPRLRRLGQLAKTARCVPVAEFTTVEDWVHESGRMVLLGQAAHPIPPGSIQDCALAIEDGAVLAKLFSHLRSEDQIGSFLWAFEELRQQRCSSVIMNECGIVQYMTLPPGEFQEGRDQSMRAKRDAGLNALQASDDSEESPEWAEIKEVFGYDAEDEADNWWVQWGRLRERAKGVEATEIVNISLFTNTS</sequence>
<protein>
    <submittedName>
        <fullName evidence="1">Uncharacterized protein</fullName>
    </submittedName>
</protein>